<feature type="transmembrane region" description="Helical" evidence="5">
    <location>
        <begin position="352"/>
        <end position="369"/>
    </location>
</feature>
<feature type="transmembrane region" description="Helical" evidence="5">
    <location>
        <begin position="140"/>
        <end position="161"/>
    </location>
</feature>
<keyword evidence="4 5" id="KW-0472">Membrane</keyword>
<keyword evidence="8" id="KW-1185">Reference proteome</keyword>
<dbReference type="Proteomes" id="UP000400981">
    <property type="component" value="Unassembled WGS sequence"/>
</dbReference>
<comment type="subcellular location">
    <subcellularLocation>
        <location evidence="1">Membrane</location>
        <topology evidence="1">Multi-pass membrane protein</topology>
    </subcellularLocation>
</comment>
<sequence>MREGFSRSQKTAVIVSLFLAWAVGYADRILMSVALVPISHEFALTAREAGMLLSAFYFSYAIMQLAGGWLSDRLGSRIVAVACVAMWSIFTGATSLAWSFASLLVIRFLFGIGEGSFSPASSVTIAEVFPKKQRARAKSFLVSTTFLGSAVGSAIIASSVNKLGWRGGFDILAIVGIVVAFVLWLSLRGGMSAQRQANADRPRIIWRLVLRSPLAWKLTSVWFFTSALHVGVQSWMPAYLMTNYHISIKGAGLALVIPNLLAFIGANLVGFSLDKLGKRFEKGCLVFGSALSTLFLVMMITTTQVWLLITFWTLFSLSFNLVYATVFAAPLRRVPEHLIGSTSGLMNFGGQMANSIFPATMGALITASGGAFFSAFYLLVGVGVLSVVAAFFYKVPNDNGSLSVADEFPTKAYPQSNS</sequence>
<dbReference type="InterPro" id="IPR011701">
    <property type="entry name" value="MFS"/>
</dbReference>
<name>A0A5E4Y570_9BURK</name>
<dbReference type="InterPro" id="IPR036259">
    <property type="entry name" value="MFS_trans_sf"/>
</dbReference>
<evidence type="ECO:0000313" key="8">
    <source>
        <dbReference type="Proteomes" id="UP000400981"/>
    </source>
</evidence>
<dbReference type="OrthoDB" id="8596007at2"/>
<keyword evidence="3 5" id="KW-1133">Transmembrane helix</keyword>
<evidence type="ECO:0000256" key="4">
    <source>
        <dbReference type="ARBA" id="ARBA00023136"/>
    </source>
</evidence>
<organism evidence="7 8">
    <name type="scientific">Pandoraea eparura</name>
    <dbReference type="NCBI Taxonomy" id="2508291"/>
    <lineage>
        <taxon>Bacteria</taxon>
        <taxon>Pseudomonadati</taxon>
        <taxon>Pseudomonadota</taxon>
        <taxon>Betaproteobacteria</taxon>
        <taxon>Burkholderiales</taxon>
        <taxon>Burkholderiaceae</taxon>
        <taxon>Pandoraea</taxon>
    </lineage>
</organism>
<proteinExistence type="predicted"/>
<dbReference type="InterPro" id="IPR020846">
    <property type="entry name" value="MFS_dom"/>
</dbReference>
<dbReference type="GO" id="GO:0016020">
    <property type="term" value="C:membrane"/>
    <property type="evidence" value="ECO:0007669"/>
    <property type="project" value="UniProtKB-SubCell"/>
</dbReference>
<feature type="transmembrane region" description="Helical" evidence="5">
    <location>
        <begin position="250"/>
        <end position="271"/>
    </location>
</feature>
<feature type="transmembrane region" description="Helical" evidence="5">
    <location>
        <begin position="283"/>
        <end position="300"/>
    </location>
</feature>
<feature type="transmembrane region" description="Helical" evidence="5">
    <location>
        <begin position="50"/>
        <end position="71"/>
    </location>
</feature>
<feature type="transmembrane region" description="Helical" evidence="5">
    <location>
        <begin position="104"/>
        <end position="128"/>
    </location>
</feature>
<dbReference type="AlphaFoldDB" id="A0A5E4Y570"/>
<dbReference type="PANTHER" id="PTHR11662">
    <property type="entry name" value="SOLUTE CARRIER FAMILY 17"/>
    <property type="match status" value="1"/>
</dbReference>
<evidence type="ECO:0000256" key="1">
    <source>
        <dbReference type="ARBA" id="ARBA00004141"/>
    </source>
</evidence>
<dbReference type="RefSeq" id="WP_150591335.1">
    <property type="nucleotide sequence ID" value="NZ_CABPSH010000016.1"/>
</dbReference>
<accession>A0A5E4Y570</accession>
<feature type="transmembrane region" description="Helical" evidence="5">
    <location>
        <begin position="167"/>
        <end position="187"/>
    </location>
</feature>
<dbReference type="InterPro" id="IPR050382">
    <property type="entry name" value="MFS_Na/Anion_cotransporter"/>
</dbReference>
<dbReference type="SUPFAM" id="SSF103473">
    <property type="entry name" value="MFS general substrate transporter"/>
    <property type="match status" value="1"/>
</dbReference>
<dbReference type="PANTHER" id="PTHR11662:SF399">
    <property type="entry name" value="FI19708P1-RELATED"/>
    <property type="match status" value="1"/>
</dbReference>
<dbReference type="Pfam" id="PF07690">
    <property type="entry name" value="MFS_1"/>
    <property type="match status" value="1"/>
</dbReference>
<feature type="transmembrane region" description="Helical" evidence="5">
    <location>
        <begin position="375"/>
        <end position="393"/>
    </location>
</feature>
<evidence type="ECO:0000256" key="3">
    <source>
        <dbReference type="ARBA" id="ARBA00022989"/>
    </source>
</evidence>
<evidence type="ECO:0000256" key="2">
    <source>
        <dbReference type="ARBA" id="ARBA00022692"/>
    </source>
</evidence>
<evidence type="ECO:0000256" key="5">
    <source>
        <dbReference type="SAM" id="Phobius"/>
    </source>
</evidence>
<keyword evidence="2 5" id="KW-0812">Transmembrane</keyword>
<feature type="transmembrane region" description="Helical" evidence="5">
    <location>
        <begin position="208"/>
        <end position="230"/>
    </location>
</feature>
<dbReference type="GO" id="GO:0022857">
    <property type="term" value="F:transmembrane transporter activity"/>
    <property type="evidence" value="ECO:0007669"/>
    <property type="project" value="InterPro"/>
</dbReference>
<feature type="transmembrane region" description="Helical" evidence="5">
    <location>
        <begin position="306"/>
        <end position="331"/>
    </location>
</feature>
<gene>
    <name evidence="7" type="ORF">PEP31012_04323</name>
</gene>
<protein>
    <submittedName>
        <fullName evidence="7">MFS transporter</fullName>
    </submittedName>
</protein>
<evidence type="ECO:0000259" key="6">
    <source>
        <dbReference type="PROSITE" id="PS50850"/>
    </source>
</evidence>
<feature type="transmembrane region" description="Helical" evidence="5">
    <location>
        <begin position="78"/>
        <end position="98"/>
    </location>
</feature>
<dbReference type="Gene3D" id="1.20.1250.20">
    <property type="entry name" value="MFS general substrate transporter like domains"/>
    <property type="match status" value="2"/>
</dbReference>
<dbReference type="CDD" id="cd17319">
    <property type="entry name" value="MFS_ExuT_GudP_like"/>
    <property type="match status" value="1"/>
</dbReference>
<evidence type="ECO:0000313" key="7">
    <source>
        <dbReference type="EMBL" id="VVE43750.1"/>
    </source>
</evidence>
<dbReference type="EMBL" id="CABPSH010000016">
    <property type="protein sequence ID" value="VVE43750.1"/>
    <property type="molecule type" value="Genomic_DNA"/>
</dbReference>
<feature type="domain" description="Major facilitator superfamily (MFS) profile" evidence="6">
    <location>
        <begin position="13"/>
        <end position="398"/>
    </location>
</feature>
<dbReference type="PROSITE" id="PS50850">
    <property type="entry name" value="MFS"/>
    <property type="match status" value="1"/>
</dbReference>
<reference evidence="7 8" key="1">
    <citation type="submission" date="2019-08" db="EMBL/GenBank/DDBJ databases">
        <authorList>
            <person name="Peeters C."/>
        </authorList>
    </citation>
    <scope>NUCLEOTIDE SEQUENCE [LARGE SCALE GENOMIC DNA]</scope>
    <source>
        <strain evidence="7 8">LMG 31012</strain>
    </source>
</reference>